<evidence type="ECO:0000256" key="14">
    <source>
        <dbReference type="ARBA" id="ARBA00023180"/>
    </source>
</evidence>
<keyword evidence="11 20" id="KW-1133">Transmembrane helix</keyword>
<dbReference type="Pfam" id="PF07645">
    <property type="entry name" value="EGF_CA"/>
    <property type="match status" value="1"/>
</dbReference>
<evidence type="ECO:0000256" key="17">
    <source>
        <dbReference type="PROSITE-ProRule" id="PRU00076"/>
    </source>
</evidence>
<evidence type="ECO:0000256" key="11">
    <source>
        <dbReference type="ARBA" id="ARBA00022989"/>
    </source>
</evidence>
<comment type="caution">
    <text evidence="24">The sequence shown here is derived from an EMBL/GenBank/DDBJ whole genome shotgun (WGS) entry which is preliminary data.</text>
</comment>
<keyword evidence="14" id="KW-0325">Glycoprotein</keyword>
<dbReference type="InterPro" id="IPR000152">
    <property type="entry name" value="EGF-type_Asp/Asn_hydroxyl_site"/>
</dbReference>
<evidence type="ECO:0000256" key="8">
    <source>
        <dbReference type="ARBA" id="ARBA00022741"/>
    </source>
</evidence>
<dbReference type="GO" id="GO:0030247">
    <property type="term" value="F:polysaccharide binding"/>
    <property type="evidence" value="ECO:0007669"/>
    <property type="project" value="InterPro"/>
</dbReference>
<sequence length="776" mass="86636">MRLFLIVLVVLLDFCWGYEVLSPNTTNHTIMKAQVITKPGCQRQCGDLIIPYPFGIRSEEGLDCAIDPSFELICNNSYNPPLAFSPTPYLRGLHIHDISDTELRISCVLAYMCYNQSGSLTQGYIVQNGLDGSSFTYSTANVLTVVGCDDYANLYNDPHSFDVNVNNLNSFFPKGCSTTCLPDDEIPEGECSASGCCQVPINVHKYFNIYLETYNSHRNVSSINNCGYAFMGEKSRFKFRGISDLNDTTLKDRIADTVPIVLDWAIGNKTCSEAALDQSSYACKFNNSYCIDGTSSTGYRCSCKEGFKGTPYLSPGCYDIDECAEKQKNSCDQICNNNEGGYSCSCRPGYYRNDDKCIAKSTKSQVIKFVLGIGLSCLLLIIGLNWLYFILKRRKRAQQRDKFFQQNGGLLLSQQSTEGNTKVFSNEELKRATNNYAADRILGQGGYGIVYKGILRDNRVVAIKKSKLMDKSQVEQFINEVVILTQVNHRNVVKLLGCCLECEVPLLVYEFVSNGTLLDHVHNIDRGAPSWLSLENRLRIASESSGALAYLHSAASIPIIHRDVKLANILLDDNNVAKISDFGASRLVPMDQTKVTTLVQGTLGYLDPEYFHTGQLTNKSDVYSFGVVLAELLTGRKPICMANPEDERNLATYFITSMKKNQLFQILEPRVVKEGTFDQLQKAAQLVKRCLNLNGEERPTMTEVAMEIQNLMRFTKHPWANEPRTEEMTSLIGHNSEIQHSDLYDIHISSDNYVGDDIDQSGSSTTSLLQPSASPR</sequence>
<dbReference type="InterPro" id="IPR017441">
    <property type="entry name" value="Protein_kinase_ATP_BS"/>
</dbReference>
<keyword evidence="4" id="KW-0808">Transferase</keyword>
<dbReference type="InterPro" id="IPR009030">
    <property type="entry name" value="Growth_fac_rcpt_cys_sf"/>
</dbReference>
<feature type="chain" id="PRO_5042097190" evidence="21">
    <location>
        <begin position="18"/>
        <end position="776"/>
    </location>
</feature>
<keyword evidence="7" id="KW-0677">Repeat</keyword>
<dbReference type="SUPFAM" id="SSF57184">
    <property type="entry name" value="Growth factor receptor domain"/>
    <property type="match status" value="1"/>
</dbReference>
<dbReference type="Gene3D" id="2.10.25.10">
    <property type="entry name" value="Laminin"/>
    <property type="match status" value="1"/>
</dbReference>
<feature type="region of interest" description="Disordered" evidence="19">
    <location>
        <begin position="755"/>
        <end position="776"/>
    </location>
</feature>
<dbReference type="PANTHER" id="PTHR27005:SF283">
    <property type="entry name" value="OS02G0633066 PROTEIN"/>
    <property type="match status" value="1"/>
</dbReference>
<dbReference type="PROSITE" id="PS50026">
    <property type="entry name" value="EGF_3"/>
    <property type="match status" value="1"/>
</dbReference>
<dbReference type="InterPro" id="IPR018097">
    <property type="entry name" value="EGF_Ca-bd_CS"/>
</dbReference>
<dbReference type="InterPro" id="IPR049883">
    <property type="entry name" value="NOTCH1_EGF-like"/>
</dbReference>
<dbReference type="GO" id="GO:0005509">
    <property type="term" value="F:calcium ion binding"/>
    <property type="evidence" value="ECO:0007669"/>
    <property type="project" value="InterPro"/>
</dbReference>
<dbReference type="GO" id="GO:0005524">
    <property type="term" value="F:ATP binding"/>
    <property type="evidence" value="ECO:0007669"/>
    <property type="project" value="UniProtKB-UniRule"/>
</dbReference>
<keyword evidence="9 24" id="KW-0418">Kinase</keyword>
<feature type="transmembrane region" description="Helical" evidence="20">
    <location>
        <begin position="369"/>
        <end position="391"/>
    </location>
</feature>
<gene>
    <name evidence="24" type="ORF">POM88_034620</name>
</gene>
<evidence type="ECO:0000256" key="13">
    <source>
        <dbReference type="ARBA" id="ARBA00023157"/>
    </source>
</evidence>
<reference evidence="24" key="2">
    <citation type="submission" date="2023-05" db="EMBL/GenBank/DDBJ databases">
        <authorList>
            <person name="Schelkunov M.I."/>
        </authorList>
    </citation>
    <scope>NUCLEOTIDE SEQUENCE</scope>
    <source>
        <strain evidence="24">Hsosn_3</strain>
        <tissue evidence="24">Leaf</tissue>
    </source>
</reference>
<dbReference type="InterPro" id="IPR001881">
    <property type="entry name" value="EGF-like_Ca-bd_dom"/>
</dbReference>
<feature type="domain" description="Protein kinase" evidence="22">
    <location>
        <begin position="436"/>
        <end position="720"/>
    </location>
</feature>
<comment type="catalytic activity">
    <reaction evidence="16">
        <text>L-threonyl-[protein] + ATP = O-phospho-L-threonyl-[protein] + ADP + H(+)</text>
        <dbReference type="Rhea" id="RHEA:46608"/>
        <dbReference type="Rhea" id="RHEA-COMP:11060"/>
        <dbReference type="Rhea" id="RHEA-COMP:11605"/>
        <dbReference type="ChEBI" id="CHEBI:15378"/>
        <dbReference type="ChEBI" id="CHEBI:30013"/>
        <dbReference type="ChEBI" id="CHEBI:30616"/>
        <dbReference type="ChEBI" id="CHEBI:61977"/>
        <dbReference type="ChEBI" id="CHEBI:456216"/>
    </reaction>
</comment>
<keyword evidence="2" id="KW-0723">Serine/threonine-protein kinase</keyword>
<dbReference type="PROSITE" id="PS00010">
    <property type="entry name" value="ASX_HYDROXYL"/>
    <property type="match status" value="1"/>
</dbReference>
<evidence type="ECO:0000256" key="21">
    <source>
        <dbReference type="SAM" id="SignalP"/>
    </source>
</evidence>
<keyword evidence="3 17" id="KW-0245">EGF-like domain</keyword>
<evidence type="ECO:0000256" key="10">
    <source>
        <dbReference type="ARBA" id="ARBA00022840"/>
    </source>
</evidence>
<dbReference type="InterPro" id="IPR025287">
    <property type="entry name" value="WAK_GUB"/>
</dbReference>
<dbReference type="FunFam" id="1.10.510.10:FF:000084">
    <property type="entry name" value="Wall-associated receptor kinase 2"/>
    <property type="match status" value="1"/>
</dbReference>
<dbReference type="SUPFAM" id="SSF56112">
    <property type="entry name" value="Protein kinase-like (PK-like)"/>
    <property type="match status" value="1"/>
</dbReference>
<dbReference type="Gene3D" id="1.10.510.10">
    <property type="entry name" value="Transferase(Phosphotransferase) domain 1"/>
    <property type="match status" value="1"/>
</dbReference>
<dbReference type="CDD" id="cd00054">
    <property type="entry name" value="EGF_CA"/>
    <property type="match status" value="1"/>
</dbReference>
<evidence type="ECO:0000256" key="9">
    <source>
        <dbReference type="ARBA" id="ARBA00022777"/>
    </source>
</evidence>
<dbReference type="FunFam" id="3.30.200.20:FF:000043">
    <property type="entry name" value="Wall-associated receptor kinase 2"/>
    <property type="match status" value="1"/>
</dbReference>
<dbReference type="PROSITE" id="PS00108">
    <property type="entry name" value="PROTEIN_KINASE_ST"/>
    <property type="match status" value="1"/>
</dbReference>
<dbReference type="PANTHER" id="PTHR27005">
    <property type="entry name" value="WALL-ASSOCIATED RECEPTOR KINASE-LIKE 21"/>
    <property type="match status" value="1"/>
</dbReference>
<evidence type="ECO:0000259" key="23">
    <source>
        <dbReference type="PROSITE" id="PS50026"/>
    </source>
</evidence>
<dbReference type="PROSITE" id="PS01186">
    <property type="entry name" value="EGF_2"/>
    <property type="match status" value="1"/>
</dbReference>
<reference evidence="24" key="1">
    <citation type="submission" date="2023-02" db="EMBL/GenBank/DDBJ databases">
        <title>Genome of toxic invasive species Heracleum sosnowskyi carries increased number of genes despite the absence of recent whole-genome duplications.</title>
        <authorList>
            <person name="Schelkunov M."/>
            <person name="Shtratnikova V."/>
            <person name="Makarenko M."/>
            <person name="Klepikova A."/>
            <person name="Omelchenko D."/>
            <person name="Novikova G."/>
            <person name="Obukhova E."/>
            <person name="Bogdanov V."/>
            <person name="Penin A."/>
            <person name="Logacheva M."/>
        </authorList>
    </citation>
    <scope>NUCLEOTIDE SEQUENCE</scope>
    <source>
        <strain evidence="24">Hsosn_3</strain>
        <tissue evidence="24">Leaf</tissue>
    </source>
</reference>
<dbReference type="Gene3D" id="3.30.200.20">
    <property type="entry name" value="Phosphorylase Kinase, domain 1"/>
    <property type="match status" value="1"/>
</dbReference>
<dbReference type="InterPro" id="IPR011009">
    <property type="entry name" value="Kinase-like_dom_sf"/>
</dbReference>
<comment type="caution">
    <text evidence="17">Lacks conserved residue(s) required for the propagation of feature annotation.</text>
</comment>
<evidence type="ECO:0000256" key="15">
    <source>
        <dbReference type="ARBA" id="ARBA00047558"/>
    </source>
</evidence>
<evidence type="ECO:0000256" key="20">
    <source>
        <dbReference type="SAM" id="Phobius"/>
    </source>
</evidence>
<dbReference type="SMART" id="SM00220">
    <property type="entry name" value="S_TKc"/>
    <property type="match status" value="1"/>
</dbReference>
<keyword evidence="5 20" id="KW-0812">Transmembrane</keyword>
<dbReference type="Pfam" id="PF00069">
    <property type="entry name" value="Pkinase"/>
    <property type="match status" value="1"/>
</dbReference>
<organism evidence="24 25">
    <name type="scientific">Heracleum sosnowskyi</name>
    <dbReference type="NCBI Taxonomy" id="360622"/>
    <lineage>
        <taxon>Eukaryota</taxon>
        <taxon>Viridiplantae</taxon>
        <taxon>Streptophyta</taxon>
        <taxon>Embryophyta</taxon>
        <taxon>Tracheophyta</taxon>
        <taxon>Spermatophyta</taxon>
        <taxon>Magnoliopsida</taxon>
        <taxon>eudicotyledons</taxon>
        <taxon>Gunneridae</taxon>
        <taxon>Pentapetalae</taxon>
        <taxon>asterids</taxon>
        <taxon>campanulids</taxon>
        <taxon>Apiales</taxon>
        <taxon>Apiaceae</taxon>
        <taxon>Apioideae</taxon>
        <taxon>apioid superclade</taxon>
        <taxon>Tordylieae</taxon>
        <taxon>Tordyliinae</taxon>
        <taxon>Heracleum</taxon>
    </lineage>
</organism>
<dbReference type="EMBL" id="JAUIZM010000008">
    <property type="protein sequence ID" value="KAK1368528.1"/>
    <property type="molecule type" value="Genomic_DNA"/>
</dbReference>
<dbReference type="InterPro" id="IPR045274">
    <property type="entry name" value="WAK-like"/>
</dbReference>
<keyword evidence="24" id="KW-0675">Receptor</keyword>
<evidence type="ECO:0000259" key="22">
    <source>
        <dbReference type="PROSITE" id="PS50011"/>
    </source>
</evidence>
<dbReference type="GO" id="GO:0004674">
    <property type="term" value="F:protein serine/threonine kinase activity"/>
    <property type="evidence" value="ECO:0007669"/>
    <property type="project" value="UniProtKB-KW"/>
</dbReference>
<keyword evidence="10 18" id="KW-0067">ATP-binding</keyword>
<evidence type="ECO:0000256" key="5">
    <source>
        <dbReference type="ARBA" id="ARBA00022692"/>
    </source>
</evidence>
<dbReference type="InterPro" id="IPR000719">
    <property type="entry name" value="Prot_kinase_dom"/>
</dbReference>
<proteinExistence type="predicted"/>
<evidence type="ECO:0000256" key="6">
    <source>
        <dbReference type="ARBA" id="ARBA00022729"/>
    </source>
</evidence>
<keyword evidence="8 18" id="KW-0547">Nucleotide-binding</keyword>
<evidence type="ECO:0000256" key="3">
    <source>
        <dbReference type="ARBA" id="ARBA00022536"/>
    </source>
</evidence>
<evidence type="ECO:0000256" key="2">
    <source>
        <dbReference type="ARBA" id="ARBA00022527"/>
    </source>
</evidence>
<dbReference type="AlphaFoldDB" id="A0AAD8HKN6"/>
<keyword evidence="12 20" id="KW-0472">Membrane</keyword>
<feature type="signal peptide" evidence="21">
    <location>
        <begin position="1"/>
        <end position="17"/>
    </location>
</feature>
<dbReference type="PROSITE" id="PS01187">
    <property type="entry name" value="EGF_CA"/>
    <property type="match status" value="1"/>
</dbReference>
<evidence type="ECO:0000256" key="4">
    <source>
        <dbReference type="ARBA" id="ARBA00022679"/>
    </source>
</evidence>
<dbReference type="Pfam" id="PF13947">
    <property type="entry name" value="GUB_WAK_bind"/>
    <property type="match status" value="1"/>
</dbReference>
<dbReference type="GO" id="GO:0007166">
    <property type="term" value="P:cell surface receptor signaling pathway"/>
    <property type="evidence" value="ECO:0007669"/>
    <property type="project" value="InterPro"/>
</dbReference>
<keyword evidence="13" id="KW-1015">Disulfide bond</keyword>
<feature type="compositionally biased region" description="Polar residues" evidence="19">
    <location>
        <begin position="760"/>
        <end position="776"/>
    </location>
</feature>
<evidence type="ECO:0000256" key="1">
    <source>
        <dbReference type="ARBA" id="ARBA00004479"/>
    </source>
</evidence>
<evidence type="ECO:0000313" key="24">
    <source>
        <dbReference type="EMBL" id="KAK1368528.1"/>
    </source>
</evidence>
<evidence type="ECO:0000313" key="25">
    <source>
        <dbReference type="Proteomes" id="UP001237642"/>
    </source>
</evidence>
<protein>
    <submittedName>
        <fullName evidence="24">Wall-associated receptor kinase-like protein 16</fullName>
    </submittedName>
</protein>
<keyword evidence="6 21" id="KW-0732">Signal</keyword>
<dbReference type="PROSITE" id="PS00107">
    <property type="entry name" value="PROTEIN_KINASE_ATP"/>
    <property type="match status" value="1"/>
</dbReference>
<comment type="subcellular location">
    <subcellularLocation>
        <location evidence="1">Membrane</location>
        <topology evidence="1">Single-pass type I membrane protein</topology>
    </subcellularLocation>
</comment>
<dbReference type="Proteomes" id="UP001237642">
    <property type="component" value="Unassembled WGS sequence"/>
</dbReference>
<dbReference type="GO" id="GO:0005886">
    <property type="term" value="C:plasma membrane"/>
    <property type="evidence" value="ECO:0007669"/>
    <property type="project" value="TreeGrafter"/>
</dbReference>
<dbReference type="CDD" id="cd14066">
    <property type="entry name" value="STKc_IRAK"/>
    <property type="match status" value="1"/>
</dbReference>
<feature type="domain" description="EGF-like" evidence="23">
    <location>
        <begin position="319"/>
        <end position="358"/>
    </location>
</feature>
<evidence type="ECO:0000256" key="7">
    <source>
        <dbReference type="ARBA" id="ARBA00022737"/>
    </source>
</evidence>
<dbReference type="SMART" id="SM00181">
    <property type="entry name" value="EGF"/>
    <property type="match status" value="2"/>
</dbReference>
<evidence type="ECO:0000256" key="16">
    <source>
        <dbReference type="ARBA" id="ARBA00047951"/>
    </source>
</evidence>
<evidence type="ECO:0000256" key="12">
    <source>
        <dbReference type="ARBA" id="ARBA00023136"/>
    </source>
</evidence>
<dbReference type="SMART" id="SM00179">
    <property type="entry name" value="EGF_CA"/>
    <property type="match status" value="1"/>
</dbReference>
<keyword evidence="25" id="KW-1185">Reference proteome</keyword>
<dbReference type="PROSITE" id="PS50011">
    <property type="entry name" value="PROTEIN_KINASE_DOM"/>
    <property type="match status" value="1"/>
</dbReference>
<comment type="catalytic activity">
    <reaction evidence="15">
        <text>L-seryl-[protein] + ATP = O-phospho-L-seryl-[protein] + ADP + H(+)</text>
        <dbReference type="Rhea" id="RHEA:17989"/>
        <dbReference type="Rhea" id="RHEA-COMP:9863"/>
        <dbReference type="Rhea" id="RHEA-COMP:11604"/>
        <dbReference type="ChEBI" id="CHEBI:15378"/>
        <dbReference type="ChEBI" id="CHEBI:29999"/>
        <dbReference type="ChEBI" id="CHEBI:30616"/>
        <dbReference type="ChEBI" id="CHEBI:83421"/>
        <dbReference type="ChEBI" id="CHEBI:456216"/>
    </reaction>
</comment>
<evidence type="ECO:0000256" key="19">
    <source>
        <dbReference type="SAM" id="MobiDB-lite"/>
    </source>
</evidence>
<dbReference type="InterPro" id="IPR008271">
    <property type="entry name" value="Ser/Thr_kinase_AS"/>
</dbReference>
<accession>A0AAD8HKN6</accession>
<dbReference type="InterPro" id="IPR000742">
    <property type="entry name" value="EGF"/>
</dbReference>
<feature type="binding site" evidence="18">
    <location>
        <position position="465"/>
    </location>
    <ligand>
        <name>ATP</name>
        <dbReference type="ChEBI" id="CHEBI:30616"/>
    </ligand>
</feature>
<name>A0AAD8HKN6_9APIA</name>
<evidence type="ECO:0000256" key="18">
    <source>
        <dbReference type="PROSITE-ProRule" id="PRU10141"/>
    </source>
</evidence>